<dbReference type="Proteomes" id="UP000747542">
    <property type="component" value="Unassembled WGS sequence"/>
</dbReference>
<keyword evidence="2" id="KW-1185">Reference proteome</keyword>
<proteinExistence type="predicted"/>
<accession>A0A8J5JWI3</accession>
<evidence type="ECO:0000313" key="2">
    <source>
        <dbReference type="Proteomes" id="UP000747542"/>
    </source>
</evidence>
<reference evidence="1" key="1">
    <citation type="journal article" date="2021" name="Sci. Adv.">
        <title>The American lobster genome reveals insights on longevity, neural, and immune adaptations.</title>
        <authorList>
            <person name="Polinski J.M."/>
            <person name="Zimin A.V."/>
            <person name="Clark K.F."/>
            <person name="Kohn A.B."/>
            <person name="Sadowski N."/>
            <person name="Timp W."/>
            <person name="Ptitsyn A."/>
            <person name="Khanna P."/>
            <person name="Romanova D.Y."/>
            <person name="Williams P."/>
            <person name="Greenwood S.J."/>
            <person name="Moroz L.L."/>
            <person name="Walt D.R."/>
            <person name="Bodnar A.G."/>
        </authorList>
    </citation>
    <scope>NUCLEOTIDE SEQUENCE</scope>
    <source>
        <strain evidence="1">GMGI-L3</strain>
    </source>
</reference>
<protein>
    <submittedName>
        <fullName evidence="1">Uncharacterized protein</fullName>
    </submittedName>
</protein>
<name>A0A8J5JWI3_HOMAM</name>
<sequence>MDAFMALCSVIYPHIPAWATDILVLPDNFVQENFLLVDEAGYSV</sequence>
<organism evidence="1 2">
    <name type="scientific">Homarus americanus</name>
    <name type="common">American lobster</name>
    <dbReference type="NCBI Taxonomy" id="6706"/>
    <lineage>
        <taxon>Eukaryota</taxon>
        <taxon>Metazoa</taxon>
        <taxon>Ecdysozoa</taxon>
        <taxon>Arthropoda</taxon>
        <taxon>Crustacea</taxon>
        <taxon>Multicrustacea</taxon>
        <taxon>Malacostraca</taxon>
        <taxon>Eumalacostraca</taxon>
        <taxon>Eucarida</taxon>
        <taxon>Decapoda</taxon>
        <taxon>Pleocyemata</taxon>
        <taxon>Astacidea</taxon>
        <taxon>Nephropoidea</taxon>
        <taxon>Nephropidae</taxon>
        <taxon>Homarus</taxon>
    </lineage>
</organism>
<comment type="caution">
    <text evidence="1">The sequence shown here is derived from an EMBL/GenBank/DDBJ whole genome shotgun (WGS) entry which is preliminary data.</text>
</comment>
<dbReference type="EMBL" id="JAHLQT010024061">
    <property type="protein sequence ID" value="KAG7165570.1"/>
    <property type="molecule type" value="Genomic_DNA"/>
</dbReference>
<dbReference type="AlphaFoldDB" id="A0A8J5JWI3"/>
<evidence type="ECO:0000313" key="1">
    <source>
        <dbReference type="EMBL" id="KAG7165570.1"/>
    </source>
</evidence>
<gene>
    <name evidence="1" type="ORF">Hamer_G024662</name>
</gene>